<dbReference type="RefSeq" id="WP_059222789.1">
    <property type="nucleotide sequence ID" value="NZ_LMVH01000001.1"/>
</dbReference>
<gene>
    <name evidence="1" type="ORF">RO03_05910</name>
</gene>
<sequence>MLEIRKIGENLWLVNGEYLTNDYSKAVVIANKGKKINGFTINKSKKAGFWKNLKYKLNFPFLILENWM</sequence>
<dbReference type="AlphaFoldDB" id="A0A0X3Y205"/>
<protein>
    <submittedName>
        <fullName evidence="1">Uncharacterized protein</fullName>
    </submittedName>
</protein>
<comment type="caution">
    <text evidence="1">The sequence shown here is derived from an EMBL/GenBank/DDBJ whole genome shotgun (WGS) entry which is preliminary data.</text>
</comment>
<dbReference type="EMBL" id="LMVH01000001">
    <property type="protein sequence ID" value="KUL99063.1"/>
    <property type="molecule type" value="Genomic_DNA"/>
</dbReference>
<proteinExistence type="predicted"/>
<reference evidence="1 2" key="1">
    <citation type="submission" date="2015-10" db="EMBL/GenBank/DDBJ databases">
        <authorList>
            <person name="Gilbert D.G."/>
        </authorList>
    </citation>
    <scope>NUCLEOTIDE SEQUENCE [LARGE SCALE GENOMIC DNA]</scope>
    <source>
        <strain evidence="1 2">ChDC F311</strain>
    </source>
</reference>
<organism evidence="1 2">
    <name type="scientific">Fusobacterium nucleatum subsp. nucleatum</name>
    <dbReference type="NCBI Taxonomy" id="76856"/>
    <lineage>
        <taxon>Bacteria</taxon>
        <taxon>Fusobacteriati</taxon>
        <taxon>Fusobacteriota</taxon>
        <taxon>Fusobacteriia</taxon>
        <taxon>Fusobacteriales</taxon>
        <taxon>Fusobacteriaceae</taxon>
        <taxon>Fusobacterium</taxon>
    </lineage>
</organism>
<accession>A0A0X3Y205</accession>
<dbReference type="Proteomes" id="UP000054800">
    <property type="component" value="Unassembled WGS sequence"/>
</dbReference>
<evidence type="ECO:0000313" key="2">
    <source>
        <dbReference type="Proteomes" id="UP000054800"/>
    </source>
</evidence>
<evidence type="ECO:0000313" key="1">
    <source>
        <dbReference type="EMBL" id="KUL99063.1"/>
    </source>
</evidence>
<name>A0A0X3Y205_FUSNC</name>